<feature type="domain" description="Light-independent protochlorophyllide reductase subunit B-like C-terminal" evidence="1">
    <location>
        <begin position="12"/>
        <end position="56"/>
    </location>
</feature>
<name>A0AAU8JGY9_9CYAN</name>
<sequence length="61" mass="7286">MVTRDFSDELEWTTEAKTKLKNIPYFVRSQARQRIEQMAREEELQVVTPDLVEKARLEFGQ</sequence>
<gene>
    <name evidence="2" type="ORF">ABWT76_001340</name>
</gene>
<reference evidence="2" key="1">
    <citation type="submission" date="2024-07" db="EMBL/GenBank/DDBJ databases">
        <authorList>
            <person name="Kim Y.J."/>
            <person name="Jeong J.Y."/>
        </authorList>
    </citation>
    <scope>NUCLEOTIDE SEQUENCE</scope>
    <source>
        <strain evidence="2">GIHE-MW2</strain>
    </source>
</reference>
<dbReference type="RefSeq" id="WP_054466748.1">
    <property type="nucleotide sequence ID" value="NZ_CP159837.1"/>
</dbReference>
<protein>
    <submittedName>
        <fullName evidence="2">PCP reductase family protein</fullName>
    </submittedName>
</protein>
<dbReference type="InterPro" id="IPR042298">
    <property type="entry name" value="P-CP_red_C"/>
</dbReference>
<dbReference type="EMBL" id="CP159837">
    <property type="protein sequence ID" value="XCM38487.1"/>
    <property type="molecule type" value="Genomic_DNA"/>
</dbReference>
<accession>A0AAU8JGY9</accession>
<proteinExistence type="predicted"/>
<evidence type="ECO:0000259" key="1">
    <source>
        <dbReference type="Pfam" id="PF08369"/>
    </source>
</evidence>
<dbReference type="GO" id="GO:0015979">
    <property type="term" value="P:photosynthesis"/>
    <property type="evidence" value="ECO:0007669"/>
    <property type="project" value="InterPro"/>
</dbReference>
<organism evidence="2">
    <name type="scientific">Planktothricoides raciborskii GIHE-MW2</name>
    <dbReference type="NCBI Taxonomy" id="2792601"/>
    <lineage>
        <taxon>Bacteria</taxon>
        <taxon>Bacillati</taxon>
        <taxon>Cyanobacteriota</taxon>
        <taxon>Cyanophyceae</taxon>
        <taxon>Oscillatoriophycideae</taxon>
        <taxon>Oscillatoriales</taxon>
        <taxon>Oscillatoriaceae</taxon>
        <taxon>Planktothricoides</taxon>
    </lineage>
</organism>
<dbReference type="GO" id="GO:0015995">
    <property type="term" value="P:chlorophyll biosynthetic process"/>
    <property type="evidence" value="ECO:0007669"/>
    <property type="project" value="InterPro"/>
</dbReference>
<dbReference type="Pfam" id="PF08369">
    <property type="entry name" value="PCP_red"/>
    <property type="match status" value="1"/>
</dbReference>
<dbReference type="Gene3D" id="1.10.8.550">
    <property type="entry name" value="Proto-chlorophyllide reductase 57 kD subunit B"/>
    <property type="match status" value="1"/>
</dbReference>
<dbReference type="GO" id="GO:0016491">
    <property type="term" value="F:oxidoreductase activity"/>
    <property type="evidence" value="ECO:0007669"/>
    <property type="project" value="InterPro"/>
</dbReference>
<dbReference type="InterPro" id="IPR013580">
    <property type="entry name" value="LI-POR_suB-like_C"/>
</dbReference>
<dbReference type="AlphaFoldDB" id="A0AAU8JGY9"/>
<evidence type="ECO:0000313" key="2">
    <source>
        <dbReference type="EMBL" id="XCM38487.1"/>
    </source>
</evidence>